<dbReference type="EMBL" id="FNOY01000054">
    <property type="protein sequence ID" value="SDY69159.1"/>
    <property type="molecule type" value="Genomic_DNA"/>
</dbReference>
<dbReference type="Proteomes" id="UP000198640">
    <property type="component" value="Unassembled WGS sequence"/>
</dbReference>
<keyword evidence="4" id="KW-1185">Reference proteome</keyword>
<evidence type="ECO:0000256" key="1">
    <source>
        <dbReference type="SAM" id="MobiDB-lite"/>
    </source>
</evidence>
<feature type="compositionally biased region" description="Basic and acidic residues" evidence="1">
    <location>
        <begin position="137"/>
        <end position="162"/>
    </location>
</feature>
<feature type="signal peptide" evidence="2">
    <location>
        <begin position="1"/>
        <end position="23"/>
    </location>
</feature>
<proteinExistence type="predicted"/>
<keyword evidence="2" id="KW-0732">Signal</keyword>
<accession>A0A1H3LYR2</accession>
<gene>
    <name evidence="3" type="ORF">SAMN05421881_105416</name>
</gene>
<organism evidence="3 4">
    <name type="scientific">Nitrosomonas halophila</name>
    <dbReference type="NCBI Taxonomy" id="44576"/>
    <lineage>
        <taxon>Bacteria</taxon>
        <taxon>Pseudomonadati</taxon>
        <taxon>Pseudomonadota</taxon>
        <taxon>Betaproteobacteria</taxon>
        <taxon>Nitrosomonadales</taxon>
        <taxon>Nitrosomonadaceae</taxon>
        <taxon>Nitrosomonas</taxon>
    </lineage>
</organism>
<name>A0A1H3LYR2_9PROT</name>
<sequence length="171" mass="18903">MKKVLFALVFWGFMFASPAWVVAGEHQSTGSQTQAIGPYYIELIAKDGRLELRVEDLNRNPVVTRGGSAKANVIDKDGNRVTVRFKPVFGNIMRGSGDFKITPDTNISVFLAMDHRGTHVARFSSLVEAAPAQEASSDEHEHATNEQVHDDNGDGDEHHHDEDASDYESSY</sequence>
<evidence type="ECO:0000313" key="3">
    <source>
        <dbReference type="EMBL" id="SDY69159.1"/>
    </source>
</evidence>
<reference evidence="3 4" key="1">
    <citation type="submission" date="2016-10" db="EMBL/GenBank/DDBJ databases">
        <authorList>
            <person name="de Groot N.N."/>
        </authorList>
    </citation>
    <scope>NUCLEOTIDE SEQUENCE [LARGE SCALE GENOMIC DNA]</scope>
    <source>
        <strain evidence="3 4">Nm1</strain>
    </source>
</reference>
<feature type="chain" id="PRO_5011759546" description="Copper(I)-binding protein" evidence="2">
    <location>
        <begin position="24"/>
        <end position="171"/>
    </location>
</feature>
<evidence type="ECO:0008006" key="5">
    <source>
        <dbReference type="Google" id="ProtNLM"/>
    </source>
</evidence>
<dbReference type="AlphaFoldDB" id="A0A1H3LYR2"/>
<feature type="region of interest" description="Disordered" evidence="1">
    <location>
        <begin position="130"/>
        <end position="171"/>
    </location>
</feature>
<evidence type="ECO:0000256" key="2">
    <source>
        <dbReference type="SAM" id="SignalP"/>
    </source>
</evidence>
<protein>
    <recommendedName>
        <fullName evidence="5">Copper(I)-binding protein</fullName>
    </recommendedName>
</protein>
<dbReference type="OrthoDB" id="9799434at2"/>
<dbReference type="RefSeq" id="WP_090415156.1">
    <property type="nucleotide sequence ID" value="NZ_FNOY01000054.1"/>
</dbReference>
<evidence type="ECO:0000313" key="4">
    <source>
        <dbReference type="Proteomes" id="UP000198640"/>
    </source>
</evidence>